<name>A0A916X778_9SPHN</name>
<protein>
    <recommendedName>
        <fullName evidence="1">Integrase DNA-binding domain-containing protein</fullName>
    </recommendedName>
</protein>
<feature type="domain" description="Integrase DNA-binding" evidence="1">
    <location>
        <begin position="4"/>
        <end position="79"/>
    </location>
</feature>
<proteinExistence type="predicted"/>
<gene>
    <name evidence="2" type="ORF">GCM10011494_37310</name>
</gene>
<evidence type="ECO:0000313" key="2">
    <source>
        <dbReference type="EMBL" id="GGC15021.1"/>
    </source>
</evidence>
<comment type="caution">
    <text evidence="2">The sequence shown here is derived from an EMBL/GenBank/DDBJ whole genome shotgun (WGS) entry which is preliminary data.</text>
</comment>
<reference evidence="2" key="1">
    <citation type="journal article" date="2014" name="Int. J. Syst. Evol. Microbiol.">
        <title>Complete genome sequence of Corynebacterium casei LMG S-19264T (=DSM 44701T), isolated from a smear-ripened cheese.</title>
        <authorList>
            <consortium name="US DOE Joint Genome Institute (JGI-PGF)"/>
            <person name="Walter F."/>
            <person name="Albersmeier A."/>
            <person name="Kalinowski J."/>
            <person name="Ruckert C."/>
        </authorList>
    </citation>
    <scope>NUCLEOTIDE SEQUENCE</scope>
    <source>
        <strain evidence="2">CGMCC 1.15095</strain>
    </source>
</reference>
<dbReference type="Proteomes" id="UP000608154">
    <property type="component" value="Unassembled WGS sequence"/>
</dbReference>
<sequence>MGKLTQAHIRAALNKPRRHHDGNGLILFVREFKQASWVARIQHDGARREFGLGGLRAVGLGEAHEKAMLVKAALVAGRDAP</sequence>
<dbReference type="InterPro" id="IPR025166">
    <property type="entry name" value="Integrase_DNA_bind_dom"/>
</dbReference>
<dbReference type="AlphaFoldDB" id="A0A916X778"/>
<evidence type="ECO:0000259" key="1">
    <source>
        <dbReference type="Pfam" id="PF13356"/>
    </source>
</evidence>
<evidence type="ECO:0000313" key="3">
    <source>
        <dbReference type="Proteomes" id="UP000608154"/>
    </source>
</evidence>
<organism evidence="2 3">
    <name type="scientific">Novosphingobium endophyticum</name>
    <dbReference type="NCBI Taxonomy" id="1955250"/>
    <lineage>
        <taxon>Bacteria</taxon>
        <taxon>Pseudomonadati</taxon>
        <taxon>Pseudomonadota</taxon>
        <taxon>Alphaproteobacteria</taxon>
        <taxon>Sphingomonadales</taxon>
        <taxon>Sphingomonadaceae</taxon>
        <taxon>Novosphingobium</taxon>
    </lineage>
</organism>
<dbReference type="Pfam" id="PF13356">
    <property type="entry name" value="Arm-DNA-bind_3"/>
    <property type="match status" value="1"/>
</dbReference>
<dbReference type="InterPro" id="IPR038488">
    <property type="entry name" value="Integrase_DNA-bd_sf"/>
</dbReference>
<keyword evidence="3" id="KW-1185">Reference proteome</keyword>
<dbReference type="Gene3D" id="3.30.160.390">
    <property type="entry name" value="Integrase, DNA-binding domain"/>
    <property type="match status" value="1"/>
</dbReference>
<dbReference type="RefSeq" id="WP_188773075.1">
    <property type="nucleotide sequence ID" value="NZ_BMHK01000048.1"/>
</dbReference>
<dbReference type="EMBL" id="BMHK01000048">
    <property type="protein sequence ID" value="GGC15021.1"/>
    <property type="molecule type" value="Genomic_DNA"/>
</dbReference>
<accession>A0A916X778</accession>
<reference evidence="2" key="2">
    <citation type="submission" date="2020-09" db="EMBL/GenBank/DDBJ databases">
        <authorList>
            <person name="Sun Q."/>
            <person name="Zhou Y."/>
        </authorList>
    </citation>
    <scope>NUCLEOTIDE SEQUENCE</scope>
    <source>
        <strain evidence="2">CGMCC 1.15095</strain>
    </source>
</reference>